<name>A0A2S4PMH6_9PEZI</name>
<dbReference type="PANTHER" id="PTHR43662">
    <property type="match status" value="1"/>
</dbReference>
<accession>A0A2S4PMH6</accession>
<organism evidence="3 4">
    <name type="scientific">Erysiphe pulchra</name>
    <dbReference type="NCBI Taxonomy" id="225359"/>
    <lineage>
        <taxon>Eukaryota</taxon>
        <taxon>Fungi</taxon>
        <taxon>Dikarya</taxon>
        <taxon>Ascomycota</taxon>
        <taxon>Pezizomycotina</taxon>
        <taxon>Leotiomycetes</taxon>
        <taxon>Erysiphales</taxon>
        <taxon>Erysiphaceae</taxon>
        <taxon>Erysiphe</taxon>
    </lineage>
</organism>
<feature type="chain" id="PRO_5015478035" description="DUF1996 domain-containing protein" evidence="1">
    <location>
        <begin position="18"/>
        <end position="457"/>
    </location>
</feature>
<evidence type="ECO:0000259" key="2">
    <source>
        <dbReference type="Pfam" id="PF09362"/>
    </source>
</evidence>
<dbReference type="OrthoDB" id="74764at2759"/>
<sequence>MFLTISIFLAFSVSAYSSTKQTFSVNRFYGKSNLVTARMDPIVSSGSPSAHMHLVQGGNGFAISMTDNQALESTCTSSLVKNDRSNYWTPALYFQDPRTNQVEAVELSYMQVYYFFDATTDTIKAFPPGLRMVVGNPDLRSPPDTGGRINTNLANGPPQPVQWTCPRSDESLPLYPADSDGKNGVGIQDPENRASGVGFPDKNCDSLAAPLRADIHFPSCYNPSTRLDDYKNNMQFPTNGICPQGWIHVPHMFYEVYWNTPKFADRWTPGQSKQPFVLSNGDSTGYSLHGDFIAGWDVDTLQHIIDNCDSGTDGIDKCPGLIGGLENPSSTCTVENPFPNDVKPGAILSLPGDNPISQWGSKKNVVHNAVENTKALPYYKQLISRITSAGRSIINSTADDSLIENWTHLGCYTDENRDPIVISSIVSGNAKIQNITNIECVNHCDANSYSLAIIKYG</sequence>
<dbReference type="Pfam" id="PF09362">
    <property type="entry name" value="DUF1996"/>
    <property type="match status" value="1"/>
</dbReference>
<proteinExistence type="predicted"/>
<keyword evidence="1" id="KW-0732">Signal</keyword>
<keyword evidence="4" id="KW-1185">Reference proteome</keyword>
<evidence type="ECO:0000313" key="4">
    <source>
        <dbReference type="Proteomes" id="UP000237438"/>
    </source>
</evidence>
<evidence type="ECO:0000256" key="1">
    <source>
        <dbReference type="SAM" id="SignalP"/>
    </source>
</evidence>
<feature type="domain" description="DUF1996" evidence="2">
    <location>
        <begin position="40"/>
        <end position="296"/>
    </location>
</feature>
<gene>
    <name evidence="3" type="ORF">EPUL_005536</name>
</gene>
<dbReference type="PANTHER" id="PTHR43662:SF11">
    <property type="entry name" value="WSC DOMAIN-CONTAINING PROTEIN"/>
    <property type="match status" value="1"/>
</dbReference>
<dbReference type="InterPro" id="IPR018535">
    <property type="entry name" value="DUF1996"/>
</dbReference>
<feature type="signal peptide" evidence="1">
    <location>
        <begin position="1"/>
        <end position="17"/>
    </location>
</feature>
<feature type="non-terminal residue" evidence="3">
    <location>
        <position position="457"/>
    </location>
</feature>
<protein>
    <recommendedName>
        <fullName evidence="2">DUF1996 domain-containing protein</fullName>
    </recommendedName>
</protein>
<dbReference type="Proteomes" id="UP000237438">
    <property type="component" value="Unassembled WGS sequence"/>
</dbReference>
<dbReference type="STRING" id="225359.A0A2S4PMH6"/>
<dbReference type="EMBL" id="PEDP01001753">
    <property type="protein sequence ID" value="POS83262.1"/>
    <property type="molecule type" value="Genomic_DNA"/>
</dbReference>
<evidence type="ECO:0000313" key="3">
    <source>
        <dbReference type="EMBL" id="POS83262.1"/>
    </source>
</evidence>
<reference evidence="3 4" key="1">
    <citation type="submission" date="2017-10" db="EMBL/GenBank/DDBJ databases">
        <title>Development of genomic resources for the powdery mildew, Erysiphe pulchra.</title>
        <authorList>
            <person name="Wadl P.A."/>
            <person name="Mack B.M."/>
            <person name="Moore G."/>
            <person name="Beltz S.B."/>
        </authorList>
    </citation>
    <scope>NUCLEOTIDE SEQUENCE [LARGE SCALE GENOMIC DNA]</scope>
    <source>
        <strain evidence="3">Cflorida</strain>
    </source>
</reference>
<comment type="caution">
    <text evidence="3">The sequence shown here is derived from an EMBL/GenBank/DDBJ whole genome shotgun (WGS) entry which is preliminary data.</text>
</comment>
<dbReference type="AlphaFoldDB" id="A0A2S4PMH6"/>